<dbReference type="EMBL" id="CP106982">
    <property type="protein sequence ID" value="UYF96804.1"/>
    <property type="molecule type" value="Genomic_DNA"/>
</dbReference>
<dbReference type="AlphaFoldDB" id="A0AA46PLM2"/>
<proteinExistence type="predicted"/>
<evidence type="ECO:0000313" key="2">
    <source>
        <dbReference type="Proteomes" id="UP001163947"/>
    </source>
</evidence>
<gene>
    <name evidence="1" type="ORF">OCS65_05540</name>
</gene>
<accession>A0AA46PLM2</accession>
<protein>
    <submittedName>
        <fullName evidence="1">DUF4188 domain-containing protein</fullName>
    </submittedName>
</protein>
<organism evidence="1 2">
    <name type="scientific">Rhodococcus aetherivorans</name>
    <dbReference type="NCBI Taxonomy" id="191292"/>
    <lineage>
        <taxon>Bacteria</taxon>
        <taxon>Bacillati</taxon>
        <taxon>Actinomycetota</taxon>
        <taxon>Actinomycetes</taxon>
        <taxon>Mycobacteriales</taxon>
        <taxon>Nocardiaceae</taxon>
        <taxon>Rhodococcus</taxon>
    </lineage>
</organism>
<dbReference type="InterPro" id="IPR025444">
    <property type="entry name" value="Monooxy_af470"/>
</dbReference>
<name>A0AA46PLM2_9NOCA</name>
<dbReference type="Proteomes" id="UP001163947">
    <property type="component" value="Chromosome"/>
</dbReference>
<dbReference type="KEGG" id="rav:AAT18_22770"/>
<sequence length="173" mass="19930">MRVDRSTIDLSGYPDLVVVYLGMRVNRPRGLLRMLGLGPQINRSWKDKPDGLLLHEDFIWSLLPPHAGMRQYWRDLDSLERWTRSDPHRLWWRTFLRDSGGTGFWHETYFMRGGVEAIYDDMAEPTGLARVAPHVPARGAMFSARRRAGDTTPATVAPVVLESDYYADEPETR</sequence>
<evidence type="ECO:0000313" key="1">
    <source>
        <dbReference type="EMBL" id="UYF96804.1"/>
    </source>
</evidence>
<reference evidence="1" key="1">
    <citation type="submission" date="2022-09" db="EMBL/GenBank/DDBJ databases">
        <title>The genome sequence of Rhodococcus aetherivorans N1.</title>
        <authorList>
            <person name="Jiang W."/>
        </authorList>
    </citation>
    <scope>NUCLEOTIDE SEQUENCE</scope>
    <source>
        <strain evidence="1">N1</strain>
    </source>
</reference>
<dbReference type="Pfam" id="PF13826">
    <property type="entry name" value="Monooxy_af470-like"/>
    <property type="match status" value="1"/>
</dbReference>